<dbReference type="SUPFAM" id="SSF63999">
    <property type="entry name" value="Thiamin pyrophosphokinase, catalytic domain"/>
    <property type="match status" value="1"/>
</dbReference>
<keyword evidence="1" id="KW-0808">Transferase</keyword>
<dbReference type="EMBL" id="JQZV01000013">
    <property type="protein sequence ID" value="KGN91699.1"/>
    <property type="molecule type" value="Genomic_DNA"/>
</dbReference>
<keyword evidence="4" id="KW-0067">ATP-binding</keyword>
<sequence>MDTSLSALSPSAIILAQGEYPESPAVRQFLYDSPNLIICDGASKHLLTDTALDPKLIVGDGDSIPAEIMRKYGELFVQIADQETNDLTKAVICCKERGWSEVMIVGATGLREDHTIANIFLLEEYRRMGMNVCMVSDYGSFFPVVGNITFRVRPKQQISLFPITEKPFSTKGLLYEIEEQGFSALWQASLNESVGEEFVIRSSHPVIVYVANEVKD</sequence>
<dbReference type="Proteomes" id="UP000030101">
    <property type="component" value="Unassembled WGS sequence"/>
</dbReference>
<name>A0ABR4XJ24_9PORP</name>
<feature type="domain" description="Thiamin pyrophosphokinase catalytic" evidence="6">
    <location>
        <begin position="27"/>
        <end position="133"/>
    </location>
</feature>
<keyword evidence="9" id="KW-1185">Reference proteome</keyword>
<dbReference type="InterPro" id="IPR053149">
    <property type="entry name" value="TPK"/>
</dbReference>
<proteinExistence type="predicted"/>
<organism evidence="8 9">
    <name type="scientific">Porphyromonas canoris</name>
    <dbReference type="NCBI Taxonomy" id="36875"/>
    <lineage>
        <taxon>Bacteria</taxon>
        <taxon>Pseudomonadati</taxon>
        <taxon>Bacteroidota</taxon>
        <taxon>Bacteroidia</taxon>
        <taxon>Bacteroidales</taxon>
        <taxon>Porphyromonadaceae</taxon>
        <taxon>Porphyromonas</taxon>
    </lineage>
</organism>
<dbReference type="EC" id="2.7.6.2" evidence="5"/>
<dbReference type="Gene3D" id="3.40.50.10240">
    <property type="entry name" value="Thiamin pyrophosphokinase, catalytic domain"/>
    <property type="match status" value="1"/>
</dbReference>
<dbReference type="InterPro" id="IPR036759">
    <property type="entry name" value="TPK_catalytic_sf"/>
</dbReference>
<comment type="caution">
    <text evidence="8">The sequence shown here is derived from an EMBL/GenBank/DDBJ whole genome shotgun (WGS) entry which is preliminary data.</text>
</comment>
<dbReference type="InterPro" id="IPR049442">
    <property type="entry name" value="Thi_PPkinase-like_C"/>
</dbReference>
<reference evidence="8 9" key="1">
    <citation type="submission" date="2014-08" db="EMBL/GenBank/DDBJ databases">
        <title>Porphyromonas canoris strain:OH2762 Genome sequencing.</title>
        <authorList>
            <person name="Wallis C."/>
            <person name="Deusch O."/>
            <person name="O'Flynn C."/>
            <person name="Davis I."/>
            <person name="Jospin G."/>
            <person name="Darling A.E."/>
            <person name="Coil D.A."/>
            <person name="Alexiev A."/>
            <person name="Horsfall A."/>
            <person name="Kirkwood N."/>
            <person name="Harris S."/>
            <person name="Eisen J.A."/>
        </authorList>
    </citation>
    <scope>NUCLEOTIDE SEQUENCE [LARGE SCALE GENOMIC DNA]</scope>
    <source>
        <strain evidence="9">COT-108 OH2762</strain>
    </source>
</reference>
<gene>
    <name evidence="8" type="ORF">HQ43_06270</name>
</gene>
<dbReference type="Pfam" id="PF21275">
    <property type="entry name" value="Thi_PPkinase_C"/>
    <property type="match status" value="1"/>
</dbReference>
<dbReference type="NCBIfam" id="TIGR01378">
    <property type="entry name" value="thi_PPkinase"/>
    <property type="match status" value="1"/>
</dbReference>
<accession>A0ABR4XJ24</accession>
<keyword evidence="3" id="KW-0418">Kinase</keyword>
<evidence type="ECO:0000313" key="9">
    <source>
        <dbReference type="Proteomes" id="UP000030101"/>
    </source>
</evidence>
<evidence type="ECO:0000259" key="7">
    <source>
        <dbReference type="Pfam" id="PF21275"/>
    </source>
</evidence>
<evidence type="ECO:0000256" key="4">
    <source>
        <dbReference type="ARBA" id="ARBA00022840"/>
    </source>
</evidence>
<dbReference type="InterPro" id="IPR006282">
    <property type="entry name" value="Thi_PPkinase"/>
</dbReference>
<dbReference type="Pfam" id="PF04263">
    <property type="entry name" value="TPK_catalytic"/>
    <property type="match status" value="1"/>
</dbReference>
<keyword evidence="2" id="KW-0547">Nucleotide-binding</keyword>
<evidence type="ECO:0000313" key="8">
    <source>
        <dbReference type="EMBL" id="KGN91699.1"/>
    </source>
</evidence>
<evidence type="ECO:0000256" key="3">
    <source>
        <dbReference type="ARBA" id="ARBA00022777"/>
    </source>
</evidence>
<dbReference type="PANTHER" id="PTHR41299">
    <property type="entry name" value="THIAMINE PYROPHOSPHOKINASE"/>
    <property type="match status" value="1"/>
</dbReference>
<dbReference type="InterPro" id="IPR007371">
    <property type="entry name" value="TPK_catalytic"/>
</dbReference>
<evidence type="ECO:0000256" key="5">
    <source>
        <dbReference type="NCBIfam" id="TIGR01378"/>
    </source>
</evidence>
<dbReference type="PANTHER" id="PTHR41299:SF1">
    <property type="entry name" value="THIAMINE PYROPHOSPHOKINASE"/>
    <property type="match status" value="1"/>
</dbReference>
<evidence type="ECO:0000259" key="6">
    <source>
        <dbReference type="Pfam" id="PF04263"/>
    </source>
</evidence>
<dbReference type="CDD" id="cd07995">
    <property type="entry name" value="TPK"/>
    <property type="match status" value="1"/>
</dbReference>
<evidence type="ECO:0000256" key="1">
    <source>
        <dbReference type="ARBA" id="ARBA00022679"/>
    </source>
</evidence>
<protein>
    <recommendedName>
        <fullName evidence="5">Thiamine diphosphokinase</fullName>
        <ecNumber evidence="5">2.7.6.2</ecNumber>
    </recommendedName>
</protein>
<evidence type="ECO:0000256" key="2">
    <source>
        <dbReference type="ARBA" id="ARBA00022741"/>
    </source>
</evidence>
<feature type="domain" description="Thiamin pyrophosphokinase-like substrate-binding" evidence="7">
    <location>
        <begin position="139"/>
        <end position="209"/>
    </location>
</feature>